<dbReference type="AlphaFoldDB" id="A0A8H4P3P7"/>
<keyword evidence="2" id="KW-1185">Reference proteome</keyword>
<name>A0A8H4P3P7_9HYPO</name>
<comment type="caution">
    <text evidence="1">The sequence shown here is derived from an EMBL/GenBank/DDBJ whole genome shotgun (WGS) entry which is preliminary data.</text>
</comment>
<reference evidence="1" key="1">
    <citation type="submission" date="2020-01" db="EMBL/GenBank/DDBJ databases">
        <title>Identification and distribution of gene clusters putatively required for synthesis of sphingolipid metabolism inhibitors in phylogenetically diverse species of the filamentous fungus Fusarium.</title>
        <authorList>
            <person name="Kim H.-S."/>
            <person name="Busman M."/>
            <person name="Brown D.W."/>
            <person name="Divon H."/>
            <person name="Uhlig S."/>
            <person name="Proctor R.H."/>
        </authorList>
    </citation>
    <scope>NUCLEOTIDE SEQUENCE</scope>
    <source>
        <strain evidence="1">NRRL 53441</strain>
    </source>
</reference>
<dbReference type="Proteomes" id="UP000605986">
    <property type="component" value="Unassembled WGS sequence"/>
</dbReference>
<dbReference type="EMBL" id="JAADJG010000411">
    <property type="protein sequence ID" value="KAF4447227.1"/>
    <property type="molecule type" value="Genomic_DNA"/>
</dbReference>
<organism evidence="1 2">
    <name type="scientific">Fusarium austroafricanum</name>
    <dbReference type="NCBI Taxonomy" id="2364996"/>
    <lineage>
        <taxon>Eukaryota</taxon>
        <taxon>Fungi</taxon>
        <taxon>Dikarya</taxon>
        <taxon>Ascomycota</taxon>
        <taxon>Pezizomycotina</taxon>
        <taxon>Sordariomycetes</taxon>
        <taxon>Hypocreomycetidae</taxon>
        <taxon>Hypocreales</taxon>
        <taxon>Nectriaceae</taxon>
        <taxon>Fusarium</taxon>
        <taxon>Fusarium concolor species complex</taxon>
    </lineage>
</organism>
<accession>A0A8H4P3P7</accession>
<sequence length="370" mass="39792">MDFLPRNINPATIERNCSCIDLLPTAKAALNTQIASLEAQVNDWAGDSSWMTQIGQATKQPISANTTNPTAGQTSGSQMLANHYKNNASSLAVVGTPPADDSVRQLFDDLLTALENEGKTLSAGYSAIVELSHRFTSQPFEYSLKQLTGIVADVMLSTFENVGDSLLDILTTLSRNTMSILNTNIHIPVVSDILNALGVPPLSILDLFCWIPAVAFTMAYKIATGNAPFPDNGEVNSLKNAQSWSDVQVLLGVTSAAPPSAEVQQSQFPVLALSQSSPSTLSQEYLYIYLHTIGALQQGILTFLSLPEVELPSQDNPFSKPKTIISIMRAAFDFIAALAVPQDPIQDKTLKVLSDAQAVVKFIAPLVLQE</sequence>
<proteinExistence type="predicted"/>
<dbReference type="OrthoDB" id="3235083at2759"/>
<gene>
    <name evidence="1" type="ORF">F53441_9214</name>
</gene>
<protein>
    <submittedName>
        <fullName evidence="1">Uncharacterized protein</fullName>
    </submittedName>
</protein>
<evidence type="ECO:0000313" key="1">
    <source>
        <dbReference type="EMBL" id="KAF4447227.1"/>
    </source>
</evidence>
<evidence type="ECO:0000313" key="2">
    <source>
        <dbReference type="Proteomes" id="UP000605986"/>
    </source>
</evidence>